<accession>A0A7V7RL10</accession>
<proteinExistence type="predicted"/>
<dbReference type="EMBL" id="WBOT01000003">
    <property type="protein sequence ID" value="KAB2332412.1"/>
    <property type="molecule type" value="Genomic_DNA"/>
</dbReference>
<protein>
    <submittedName>
        <fullName evidence="1">Uncharacterized protein</fullName>
    </submittedName>
</protein>
<comment type="caution">
    <text evidence="1">The sequence shown here is derived from an EMBL/GenBank/DDBJ whole genome shotgun (WGS) entry which is preliminary data.</text>
</comment>
<dbReference type="AlphaFoldDB" id="A0A7V7RL10"/>
<dbReference type="Proteomes" id="UP000441354">
    <property type="component" value="Unassembled WGS sequence"/>
</dbReference>
<dbReference type="RefSeq" id="WP_151573727.1">
    <property type="nucleotide sequence ID" value="NZ_WBOT01000003.1"/>
</dbReference>
<name>A0A7V7RL10_9BACI</name>
<evidence type="ECO:0000313" key="1">
    <source>
        <dbReference type="EMBL" id="KAB2332412.1"/>
    </source>
</evidence>
<sequence length="82" mass="9469">MQKLRIMSNIVEKRQYIHSIIDCFLDSNGYANVPKTGKGCERGKISAGELIRMSNECEIVKDAFKKSQKYKHIDQHIIARDK</sequence>
<organism evidence="1 2">
    <name type="scientific">Bacillus mesophilum</name>
    <dbReference type="NCBI Taxonomy" id="1071718"/>
    <lineage>
        <taxon>Bacteria</taxon>
        <taxon>Bacillati</taxon>
        <taxon>Bacillota</taxon>
        <taxon>Bacilli</taxon>
        <taxon>Bacillales</taxon>
        <taxon>Bacillaceae</taxon>
        <taxon>Bacillus</taxon>
    </lineage>
</organism>
<evidence type="ECO:0000313" key="2">
    <source>
        <dbReference type="Proteomes" id="UP000441354"/>
    </source>
</evidence>
<keyword evidence="2" id="KW-1185">Reference proteome</keyword>
<reference evidence="1 2" key="1">
    <citation type="journal article" date="2014" name="Arch. Microbiol.">
        <title>Bacillus mesophilum sp. nov., strain IITR-54T, a novel 4-chlorobiphenyl dechlorinating bacterium.</title>
        <authorList>
            <person name="Manickam N."/>
            <person name="Singh N.K."/>
            <person name="Bajaj A."/>
            <person name="Kumar R.M."/>
            <person name="Kaur G."/>
            <person name="Kaur N."/>
            <person name="Bala M."/>
            <person name="Kumar A."/>
            <person name="Mayilraj S."/>
        </authorList>
    </citation>
    <scope>NUCLEOTIDE SEQUENCE [LARGE SCALE GENOMIC DNA]</scope>
    <source>
        <strain evidence="1 2">IITR-54</strain>
    </source>
</reference>
<gene>
    <name evidence="1" type="ORF">F7732_09915</name>
</gene>